<feature type="region of interest" description="Disordered" evidence="2">
    <location>
        <begin position="684"/>
        <end position="706"/>
    </location>
</feature>
<evidence type="ECO:0000256" key="1">
    <source>
        <dbReference type="SAM" id="Coils"/>
    </source>
</evidence>
<feature type="transmembrane region" description="Helical" evidence="3">
    <location>
        <begin position="241"/>
        <end position="263"/>
    </location>
</feature>
<evidence type="ECO:0000313" key="5">
    <source>
        <dbReference type="Proteomes" id="UP000179283"/>
    </source>
</evidence>
<feature type="compositionally biased region" description="Pro residues" evidence="2">
    <location>
        <begin position="691"/>
        <end position="706"/>
    </location>
</feature>
<feature type="transmembrane region" description="Helical" evidence="3">
    <location>
        <begin position="109"/>
        <end position="130"/>
    </location>
</feature>
<feature type="transmembrane region" description="Helical" evidence="3">
    <location>
        <begin position="136"/>
        <end position="154"/>
    </location>
</feature>
<dbReference type="Proteomes" id="UP000179283">
    <property type="component" value="Unassembled WGS sequence"/>
</dbReference>
<feature type="transmembrane region" description="Helical" evidence="3">
    <location>
        <begin position="275"/>
        <end position="296"/>
    </location>
</feature>
<keyword evidence="3" id="KW-1133">Transmembrane helix</keyword>
<evidence type="ECO:0000256" key="2">
    <source>
        <dbReference type="SAM" id="MobiDB-lite"/>
    </source>
</evidence>
<name>A0A1G2U542_9BACT</name>
<feature type="coiled-coil region" evidence="1">
    <location>
        <begin position="498"/>
        <end position="530"/>
    </location>
</feature>
<proteinExistence type="predicted"/>
<accession>A0A1G2U542</accession>
<dbReference type="EMBL" id="MHWD01000008">
    <property type="protein sequence ID" value="OHB04614.1"/>
    <property type="molecule type" value="Genomic_DNA"/>
</dbReference>
<evidence type="ECO:0000313" key="4">
    <source>
        <dbReference type="EMBL" id="OHB04614.1"/>
    </source>
</evidence>
<organism evidence="4 5">
    <name type="scientific">Candidatus Zambryskibacteria bacterium RIFCSPLOWO2_01_FULL_43_17</name>
    <dbReference type="NCBI Taxonomy" id="1802760"/>
    <lineage>
        <taxon>Bacteria</taxon>
        <taxon>Candidatus Zambryskiibacteriota</taxon>
    </lineage>
</organism>
<sequence>MFQAKTRMIISFFKRHRRHLIIASLVVVFVVSPLGVNFAHAGFCDTWFVGDVVCGVAIRIIGIPMALAAFFLWLAGTFLNFVIDYTIINLKTNLNIGGIYTAWGTIRDLINISFIFVLLYTAIGTILGIAKSDWKKVVGSVIIAAILINFSMFFTKVLIDASNIVTVAFYNAIVDPNAGGGLSDIVMNKLGLASLYQIGNSNILADYSFDKAAVISIGGAIFIGIAAFSFFAIAIMLVLRFIIFMFLLVLSPVAVVGSVIPNLGEHSKKWWSTLINQLLFAPVYFILLFIVLSIAVTPSTGITAGAEFANLFDGAQKGGLGSGGAFSTVFYYVVLIGMLFGALTIAQSISKSGASTANAWAGKAVFGTAGFAGRRTIGALGRKVAQSESLKDAEEAGGWKGKIAHSMLVSGQKTQKASFDFRGSKLGGAMGGELTGGLGKAGGKDGYAGYLKEKAKKKQEYADSTKPEDYVIDEAEREMEAAEKSGDANRISLARARLSKLKGNKDEVDKAKKEKEREMQEKIVNDTQAEKAELGDLNTTERATQKKLAELNAQLAAETDLAKRVALNAQISLATTALNDTRTRRTAVSDEITRKTKDIEVAFKPQFDQLDKSVVKSAVERRKMAYADSLIPTGPYRPSPNRAFYFGKVKQSHRQAAAAIRDSARKGKKASGETPEQIFKRVLEEMGATGTPPPATPPPATPPATP</sequence>
<comment type="caution">
    <text evidence="4">The sequence shown here is derived from an EMBL/GenBank/DDBJ whole genome shotgun (WGS) entry which is preliminary data.</text>
</comment>
<evidence type="ECO:0000256" key="3">
    <source>
        <dbReference type="SAM" id="Phobius"/>
    </source>
</evidence>
<dbReference type="AlphaFoldDB" id="A0A1G2U542"/>
<keyword evidence="3" id="KW-0472">Membrane</keyword>
<feature type="transmembrane region" description="Helical" evidence="3">
    <location>
        <begin position="329"/>
        <end position="346"/>
    </location>
</feature>
<reference evidence="4 5" key="1">
    <citation type="journal article" date="2016" name="Nat. Commun.">
        <title>Thousands of microbial genomes shed light on interconnected biogeochemical processes in an aquifer system.</title>
        <authorList>
            <person name="Anantharaman K."/>
            <person name="Brown C.T."/>
            <person name="Hug L.A."/>
            <person name="Sharon I."/>
            <person name="Castelle C.J."/>
            <person name="Probst A.J."/>
            <person name="Thomas B.C."/>
            <person name="Singh A."/>
            <person name="Wilkins M.J."/>
            <person name="Karaoz U."/>
            <person name="Brodie E.L."/>
            <person name="Williams K.H."/>
            <person name="Hubbard S.S."/>
            <person name="Banfield J.F."/>
        </authorList>
    </citation>
    <scope>NUCLEOTIDE SEQUENCE [LARGE SCALE GENOMIC DNA]</scope>
</reference>
<evidence type="ECO:0008006" key="6">
    <source>
        <dbReference type="Google" id="ProtNLM"/>
    </source>
</evidence>
<keyword evidence="3" id="KW-0812">Transmembrane</keyword>
<feature type="transmembrane region" description="Helical" evidence="3">
    <location>
        <begin position="212"/>
        <end position="235"/>
    </location>
</feature>
<gene>
    <name evidence="4" type="ORF">A2920_01605</name>
</gene>
<keyword evidence="1" id="KW-0175">Coiled coil</keyword>
<protein>
    <recommendedName>
        <fullName evidence="6">TrbL/VirB6 plasmid conjugal transfer protein</fullName>
    </recommendedName>
</protein>